<protein>
    <recommendedName>
        <fullName evidence="2">Tetratricopeptide repeat protein</fullName>
    </recommendedName>
</protein>
<organism evidence="1">
    <name type="scientific">candidate division WOR-3 bacterium</name>
    <dbReference type="NCBI Taxonomy" id="2052148"/>
    <lineage>
        <taxon>Bacteria</taxon>
        <taxon>Bacteria division WOR-3</taxon>
    </lineage>
</organism>
<gene>
    <name evidence="1" type="ORF">ENG67_02060</name>
</gene>
<dbReference type="InterPro" id="IPR011990">
    <property type="entry name" value="TPR-like_helical_dom_sf"/>
</dbReference>
<name>A0A7C1BE45_UNCW3</name>
<dbReference type="EMBL" id="DRBW01000075">
    <property type="protein sequence ID" value="HDM89974.1"/>
    <property type="molecule type" value="Genomic_DNA"/>
</dbReference>
<evidence type="ECO:0000313" key="1">
    <source>
        <dbReference type="EMBL" id="HDM89974.1"/>
    </source>
</evidence>
<evidence type="ECO:0008006" key="2">
    <source>
        <dbReference type="Google" id="ProtNLM"/>
    </source>
</evidence>
<proteinExistence type="predicted"/>
<dbReference type="Proteomes" id="UP000885931">
    <property type="component" value="Unassembled WGS sequence"/>
</dbReference>
<sequence length="379" mass="43953">MHYAGRYEASNIELEKAERLREELYTHSLTKEAASLLTSENVKPYRGDDFEDVLINYYKALNYLYLNKREDALVELRRADEKLAYLNLHYEHKNVYRSDAFMEFLSGVFHEMGGEYNDALVSYRRALESYEDYRKFYGLEPPEFLIKRLLLAAKLSEIYEVYEEISSRFPGIEPASREKGLLIVILECGQMPGKKEDFVEIPVREKNDTYIVRVAFSYYEPSPIPVVSAALLADNLQAELRTMEDIQAIAIKNLEDKKAREIAKATLRATAKYLAYRKAREETEKYARKKKKSDEEAELLGLIVGKLVNIFTYTTERADTRSWLGLPQTIMVGYMELDPGSYTPELRVRKRNGSYQTLSLPTITLQSGEIKILSRRIFN</sequence>
<dbReference type="SUPFAM" id="SSF48452">
    <property type="entry name" value="TPR-like"/>
    <property type="match status" value="1"/>
</dbReference>
<accession>A0A7C1BE45</accession>
<reference evidence="1" key="1">
    <citation type="journal article" date="2020" name="mSystems">
        <title>Genome- and Community-Level Interaction Insights into Carbon Utilization and Element Cycling Functions of Hydrothermarchaeota in Hydrothermal Sediment.</title>
        <authorList>
            <person name="Zhou Z."/>
            <person name="Liu Y."/>
            <person name="Xu W."/>
            <person name="Pan J."/>
            <person name="Luo Z.H."/>
            <person name="Li M."/>
        </authorList>
    </citation>
    <scope>NUCLEOTIDE SEQUENCE [LARGE SCALE GENOMIC DNA]</scope>
    <source>
        <strain evidence="1">HyVt-237</strain>
    </source>
</reference>
<comment type="caution">
    <text evidence="1">The sequence shown here is derived from an EMBL/GenBank/DDBJ whole genome shotgun (WGS) entry which is preliminary data.</text>
</comment>
<dbReference type="AlphaFoldDB" id="A0A7C1BE45"/>